<evidence type="ECO:0000313" key="4">
    <source>
        <dbReference type="EMBL" id="KGO90258.1"/>
    </source>
</evidence>
<evidence type="ECO:0000256" key="2">
    <source>
        <dbReference type="SAM" id="Phobius"/>
    </source>
</evidence>
<accession>A0A0A2MFQ0</accession>
<dbReference type="RefSeq" id="WP_026981242.1">
    <property type="nucleotide sequence ID" value="NZ_JRLW01000003.1"/>
</dbReference>
<dbReference type="Pfam" id="PF03544">
    <property type="entry name" value="TonB_C"/>
    <property type="match status" value="1"/>
</dbReference>
<proteinExistence type="predicted"/>
<dbReference type="InterPro" id="IPR037682">
    <property type="entry name" value="TonB_C"/>
</dbReference>
<dbReference type="GO" id="GO:0031992">
    <property type="term" value="F:energy transducer activity"/>
    <property type="evidence" value="ECO:0007669"/>
    <property type="project" value="TreeGrafter"/>
</dbReference>
<dbReference type="Gene3D" id="3.30.1150.10">
    <property type="match status" value="1"/>
</dbReference>
<dbReference type="PANTHER" id="PTHR33446:SF2">
    <property type="entry name" value="PROTEIN TONB"/>
    <property type="match status" value="1"/>
</dbReference>
<gene>
    <name evidence="4" type="ORF">Q764_04170</name>
</gene>
<protein>
    <recommendedName>
        <fullName evidence="3">TonB C-terminal domain-containing protein</fullName>
    </recommendedName>
</protein>
<dbReference type="eggNOG" id="COG0810">
    <property type="taxonomic scope" value="Bacteria"/>
</dbReference>
<sequence>MSKINIYETGWLNMVFEGRNKNYGAYQLRAENPKTTLRALFSALFLIGGTVAIPVSINYFTPKDNIAEVISKGPDVITLVDLTPLKPKAEPEKPKDFPGESKPITNQKVIKYVNFVTTEKDKATDDVPINKELEGAQIGQINNDGPNTSGNVLETTTRPTENGTGNDISGNTVETTATLERQPLYPGGLGKFVKDVSEKFKTPELETDAKTLKVLVNFVIEKDGTLSNIKVIRDPGHNLGKEALRVLNSMKTKWSPGYKNGEPVRTSFNLPIVINIQ</sequence>
<dbReference type="GO" id="GO:0098797">
    <property type="term" value="C:plasma membrane protein complex"/>
    <property type="evidence" value="ECO:0007669"/>
    <property type="project" value="TreeGrafter"/>
</dbReference>
<keyword evidence="5" id="KW-1185">Reference proteome</keyword>
<keyword evidence="2" id="KW-1133">Transmembrane helix</keyword>
<dbReference type="STRING" id="1121899.GCA_000430025_00210"/>
<dbReference type="AlphaFoldDB" id="A0A0A2MFQ0"/>
<comment type="caution">
    <text evidence="4">The sequence shown here is derived from an EMBL/GenBank/DDBJ whole genome shotgun (WGS) entry which is preliminary data.</text>
</comment>
<dbReference type="Proteomes" id="UP000030121">
    <property type="component" value="Unassembled WGS sequence"/>
</dbReference>
<evidence type="ECO:0000256" key="1">
    <source>
        <dbReference type="SAM" id="MobiDB-lite"/>
    </source>
</evidence>
<evidence type="ECO:0000313" key="5">
    <source>
        <dbReference type="Proteomes" id="UP000030121"/>
    </source>
</evidence>
<evidence type="ECO:0000259" key="3">
    <source>
        <dbReference type="Pfam" id="PF03544"/>
    </source>
</evidence>
<keyword evidence="2" id="KW-0472">Membrane</keyword>
<name>A0A0A2MFQ0_9FLAO</name>
<dbReference type="PANTHER" id="PTHR33446">
    <property type="entry name" value="PROTEIN TONB-RELATED"/>
    <property type="match status" value="1"/>
</dbReference>
<keyword evidence="2" id="KW-0812">Transmembrane</keyword>
<dbReference type="OrthoDB" id="1095452at2"/>
<dbReference type="EMBL" id="JRLW01000003">
    <property type="protein sequence ID" value="KGO90258.1"/>
    <property type="molecule type" value="Genomic_DNA"/>
</dbReference>
<feature type="region of interest" description="Disordered" evidence="1">
    <location>
        <begin position="139"/>
        <end position="169"/>
    </location>
</feature>
<feature type="transmembrane region" description="Helical" evidence="2">
    <location>
        <begin position="39"/>
        <end position="60"/>
    </location>
</feature>
<feature type="domain" description="TonB C-terminal" evidence="3">
    <location>
        <begin position="213"/>
        <end position="272"/>
    </location>
</feature>
<dbReference type="GO" id="GO:0055085">
    <property type="term" value="P:transmembrane transport"/>
    <property type="evidence" value="ECO:0007669"/>
    <property type="project" value="InterPro"/>
</dbReference>
<dbReference type="InterPro" id="IPR051045">
    <property type="entry name" value="TonB-dependent_transducer"/>
</dbReference>
<organism evidence="4 5">
    <name type="scientific">Flavobacterium suncheonense GH29-5 = DSM 17707</name>
    <dbReference type="NCBI Taxonomy" id="1121899"/>
    <lineage>
        <taxon>Bacteria</taxon>
        <taxon>Pseudomonadati</taxon>
        <taxon>Bacteroidota</taxon>
        <taxon>Flavobacteriia</taxon>
        <taxon>Flavobacteriales</taxon>
        <taxon>Flavobacteriaceae</taxon>
        <taxon>Flavobacterium</taxon>
    </lineage>
</organism>
<dbReference type="SUPFAM" id="SSF74653">
    <property type="entry name" value="TolA/TonB C-terminal domain"/>
    <property type="match status" value="1"/>
</dbReference>
<reference evidence="4 5" key="1">
    <citation type="submission" date="2013-09" db="EMBL/GenBank/DDBJ databases">
        <authorList>
            <person name="Zeng Z."/>
            <person name="Chen C."/>
        </authorList>
    </citation>
    <scope>NUCLEOTIDE SEQUENCE [LARGE SCALE GENOMIC DNA]</scope>
    <source>
        <strain evidence="4 5">GH29-5</strain>
    </source>
</reference>